<dbReference type="InterPro" id="IPR042186">
    <property type="entry name" value="FimD_plug_dom"/>
</dbReference>
<dbReference type="RefSeq" id="WP_061173218.1">
    <property type="nucleotide sequence ID" value="NZ_FCOE02000002.1"/>
</dbReference>
<dbReference type="Pfam" id="PF00577">
    <property type="entry name" value="Usher"/>
    <property type="match status" value="1"/>
</dbReference>
<evidence type="ECO:0000313" key="2">
    <source>
        <dbReference type="EMBL" id="SAK43778.1"/>
    </source>
</evidence>
<feature type="domain" description="PapC-like C-terminal" evidence="1">
    <location>
        <begin position="733"/>
        <end position="779"/>
    </location>
</feature>
<keyword evidence="3" id="KW-1185">Reference proteome</keyword>
<dbReference type="EMBL" id="FCOE02000002">
    <property type="protein sequence ID" value="SAK43778.1"/>
    <property type="molecule type" value="Genomic_DNA"/>
</dbReference>
<dbReference type="GO" id="GO:0009297">
    <property type="term" value="P:pilus assembly"/>
    <property type="evidence" value="ECO:0007669"/>
    <property type="project" value="InterPro"/>
</dbReference>
<evidence type="ECO:0000259" key="1">
    <source>
        <dbReference type="Pfam" id="PF13953"/>
    </source>
</evidence>
<dbReference type="GO" id="GO:0009279">
    <property type="term" value="C:cell outer membrane"/>
    <property type="evidence" value="ECO:0007669"/>
    <property type="project" value="TreeGrafter"/>
</dbReference>
<dbReference type="Pfam" id="PF13953">
    <property type="entry name" value="PapC_C"/>
    <property type="match status" value="1"/>
</dbReference>
<dbReference type="PANTHER" id="PTHR30451">
    <property type="entry name" value="OUTER MEMBRANE USHER PROTEIN"/>
    <property type="match status" value="1"/>
</dbReference>
<dbReference type="OrthoDB" id="8587at2"/>
<dbReference type="GO" id="GO:0015473">
    <property type="term" value="F:fimbrial usher porin activity"/>
    <property type="evidence" value="ECO:0007669"/>
    <property type="project" value="InterPro"/>
</dbReference>
<comment type="caution">
    <text evidence="2">The sequence shown here is derived from an EMBL/GenBank/DDBJ whole genome shotgun (WGS) entry which is preliminary data.</text>
</comment>
<dbReference type="PANTHER" id="PTHR30451:SF5">
    <property type="entry name" value="SLR0019 PROTEIN"/>
    <property type="match status" value="1"/>
</dbReference>
<accession>A0A157ZE57</accession>
<dbReference type="InterPro" id="IPR025949">
    <property type="entry name" value="PapC-like_C"/>
</dbReference>
<gene>
    <name evidence="2" type="ORF">AWB80_00661</name>
</gene>
<dbReference type="Proteomes" id="UP000054911">
    <property type="component" value="Unassembled WGS sequence"/>
</dbReference>
<reference evidence="2" key="1">
    <citation type="submission" date="2016-01" db="EMBL/GenBank/DDBJ databases">
        <authorList>
            <person name="Peeters C."/>
        </authorList>
    </citation>
    <scope>NUCLEOTIDE SEQUENCE [LARGE SCALE GENOMIC DNA]</scope>
    <source>
        <strain evidence="2">LMG 29323</strain>
    </source>
</reference>
<organism evidence="2 3">
    <name type="scientific">Caballeronia pedi</name>
    <dbReference type="NCBI Taxonomy" id="1777141"/>
    <lineage>
        <taxon>Bacteria</taxon>
        <taxon>Pseudomonadati</taxon>
        <taxon>Pseudomonadota</taxon>
        <taxon>Betaproteobacteria</taxon>
        <taxon>Burkholderiales</taxon>
        <taxon>Burkholderiaceae</taxon>
        <taxon>Caballeronia</taxon>
    </lineage>
</organism>
<dbReference type="Gene3D" id="2.60.40.3110">
    <property type="match status" value="1"/>
</dbReference>
<protein>
    <submittedName>
        <fullName evidence="2">Fimbrial biogenesis outer membrane usher protein</fullName>
    </submittedName>
</protein>
<name>A0A157ZE57_9BURK</name>
<evidence type="ECO:0000313" key="3">
    <source>
        <dbReference type="Proteomes" id="UP000054911"/>
    </source>
</evidence>
<dbReference type="Gene3D" id="2.60.40.2610">
    <property type="entry name" value="Outer membrane usher protein FimD, plug domain"/>
    <property type="match status" value="1"/>
</dbReference>
<proteinExistence type="predicted"/>
<dbReference type="STRING" id="1777141.AWB80_00661"/>
<dbReference type="AlphaFoldDB" id="A0A157ZE57"/>
<sequence>MAPLCVLASMCAQTRADDMPAMLAAVSKAALPVAGNAVSNAPGELYLEVAINGTSTQKIAQFFVTDTMIYSTADELRDIGLRTDDLPPDAQGRIALGFVPGLRYTYRPERQRIDFDAGDARRLPASLANTPARPPTTATGTGLVINYEASVQTNSPTQYGLYSEQRFFYPGGVLDNTGTAYWYADRRRYVRLDTSWTHSDTASLVTTRLGDTISSSLTWTRPVRMGGAQVSRDFGLRPDLITYPVPALAGSAAVPSAVDLYVNNVRQFSGNAPSGPFVINAVPAINGAGEAVIVSRDVLGRSVMTTVPLYIDARLLARGLTDFSVEAGFVRRAYALRSFDYAGDPSISASLRRGITDTFTFEAHGEATRGVYNAGIGMLFGIGQAGVFNVSLAGSAGNGGANTAQVYVYPPGFFDGFANEATPIVVQPTKGGSGMQVSAGWQWRTPELSIDLQAQKATAHYSDLASAEGTPVPRSTYRATLAVPLRVFGSTSTASASFVGLDDPYYGDSRIGSLAYTTTLPHGTSLSASVYHDFGDTHNTGVFVALSFALGGALNASVDAGADHGKPLFGAAVTKTADYGGGFGWQVQTARQNGIQQSLAQGAYRGRYGDVLATVANVDSRVYGELDASGSLVLMAGDVLAGRRIDDAFALVSTDGVANVPVLHENREIGKTNRAGHLLVPDLVAYQANHLAIDPLDLPADTAVGTTQLNLAPQARAGVLARFPLRGFTGAQLQLVDANGEPLPVGTELTHRETGKRYVVGYDGLAFIDDLARANMLDAFVAGKHCEASVPYKAQGHALPTLGPFTCADVSR</sequence>
<dbReference type="InterPro" id="IPR000015">
    <property type="entry name" value="Fimb_usher"/>
</dbReference>